<dbReference type="PANTHER" id="PTHR24177">
    <property type="entry name" value="CASKIN"/>
    <property type="match status" value="1"/>
</dbReference>
<name>A0AAV6HY24_9ERIC</name>
<dbReference type="InterPro" id="IPR002110">
    <property type="entry name" value="Ankyrin_rpt"/>
</dbReference>
<evidence type="ECO:0000313" key="1">
    <source>
        <dbReference type="EMBL" id="KAG5517416.1"/>
    </source>
</evidence>
<reference evidence="1 2" key="1">
    <citation type="submission" date="2020-08" db="EMBL/GenBank/DDBJ databases">
        <title>Plant Genome Project.</title>
        <authorList>
            <person name="Zhang R.-G."/>
        </authorList>
    </citation>
    <scope>NUCLEOTIDE SEQUENCE [LARGE SCALE GENOMIC DNA]</scope>
    <source>
        <strain evidence="1">WSP0</strain>
        <tissue evidence="1">Leaf</tissue>
    </source>
</reference>
<evidence type="ECO:0008006" key="3">
    <source>
        <dbReference type="Google" id="ProtNLM"/>
    </source>
</evidence>
<dbReference type="GO" id="GO:0016020">
    <property type="term" value="C:membrane"/>
    <property type="evidence" value="ECO:0007669"/>
    <property type="project" value="TreeGrafter"/>
</dbReference>
<proteinExistence type="predicted"/>
<dbReference type="InterPro" id="IPR036770">
    <property type="entry name" value="Ankyrin_rpt-contain_sf"/>
</dbReference>
<accession>A0AAV6HY24</accession>
<dbReference type="PANTHER" id="PTHR24177:SF365">
    <property type="entry name" value="ANKYRIN REPEAT-CONTAINING PROTEIN NPR4-LIKE ISOFORM X1"/>
    <property type="match status" value="1"/>
</dbReference>
<dbReference type="SUPFAM" id="SSF48403">
    <property type="entry name" value="Ankyrin repeat"/>
    <property type="match status" value="1"/>
</dbReference>
<dbReference type="SMART" id="SM00248">
    <property type="entry name" value="ANK"/>
    <property type="match status" value="3"/>
</dbReference>
<dbReference type="Pfam" id="PF12796">
    <property type="entry name" value="Ank_2"/>
    <property type="match status" value="1"/>
</dbReference>
<dbReference type="Gene3D" id="1.25.40.20">
    <property type="entry name" value="Ankyrin repeat-containing domain"/>
    <property type="match status" value="1"/>
</dbReference>
<dbReference type="Proteomes" id="UP000823749">
    <property type="component" value="Chromosome 13"/>
</dbReference>
<sequence length="387" mass="43792">MMAEEKKEYSRYLPLYKAALRGDWATSERFFDQDPGALTAPINEFSETALYVAAVQGRNTNDFVKKLVDKMPPGSVDEAYGNVLNWAAYVGNTESVKVILSKNPSLVYFRDDNNIKRTPFTRAATNGMRDTLLYLLELVKNDEDSSKLFPDGDSAAFLMDETISSGYYDVPVKSVDCIISHTLTVLVENPVDDPDQVMGRKYNWARLLVEYFCISVPCIKHIQKQKEMHLQTLELVKCFCKGIASLPDSAKHRSLTGGAIMSAARNGIPEIVHEIVESFPSVLWTIDLTGRYVFENAVLERQENAFNLVYQMGKYSREFVLQQYDDKANHILHLAGKLAPPTKLSQISGAALQMQLELQWFEIRSRWEQIEAETSSHHGSFTKLAKH</sequence>
<dbReference type="EMBL" id="JACTNZ010000013">
    <property type="protein sequence ID" value="KAG5517416.1"/>
    <property type="molecule type" value="Genomic_DNA"/>
</dbReference>
<evidence type="ECO:0000313" key="2">
    <source>
        <dbReference type="Proteomes" id="UP000823749"/>
    </source>
</evidence>
<keyword evidence="2" id="KW-1185">Reference proteome</keyword>
<comment type="caution">
    <text evidence="1">The sequence shown here is derived from an EMBL/GenBank/DDBJ whole genome shotgun (WGS) entry which is preliminary data.</text>
</comment>
<organism evidence="1 2">
    <name type="scientific">Rhododendron griersonianum</name>
    <dbReference type="NCBI Taxonomy" id="479676"/>
    <lineage>
        <taxon>Eukaryota</taxon>
        <taxon>Viridiplantae</taxon>
        <taxon>Streptophyta</taxon>
        <taxon>Embryophyta</taxon>
        <taxon>Tracheophyta</taxon>
        <taxon>Spermatophyta</taxon>
        <taxon>Magnoliopsida</taxon>
        <taxon>eudicotyledons</taxon>
        <taxon>Gunneridae</taxon>
        <taxon>Pentapetalae</taxon>
        <taxon>asterids</taxon>
        <taxon>Ericales</taxon>
        <taxon>Ericaceae</taxon>
        <taxon>Ericoideae</taxon>
        <taxon>Rhodoreae</taxon>
        <taxon>Rhododendron</taxon>
    </lineage>
</organism>
<protein>
    <recommendedName>
        <fullName evidence="3">Ankyrin repeat family protein</fullName>
    </recommendedName>
</protein>
<dbReference type="AlphaFoldDB" id="A0AAV6HY24"/>
<gene>
    <name evidence="1" type="ORF">RHGRI_037975</name>
</gene>